<protein>
    <submittedName>
        <fullName evidence="9">DUF421 domain-containing protein</fullName>
    </submittedName>
</protein>
<evidence type="ECO:0000313" key="9">
    <source>
        <dbReference type="EMBL" id="TBW22729.1"/>
    </source>
</evidence>
<gene>
    <name evidence="9" type="ORF">EZJ44_02110</name>
</gene>
<keyword evidence="10" id="KW-1185">Reference proteome</keyword>
<sequence length="189" mass="20490">MSYPQGLDAWLGITWQGALAAVLSTLVIYAVFLLVIRVLGQRLLAGLTTFDTLMVLLFGSIVARTALGPVPTLSTGIIAFSTLLVLHYTVGRLANFQHGDRMINSPAIVLMAGENFIEANLKNTHTTRSELLSQLREHGIHSPTLVAAVILEPSGRLSVLTRSHLISSSLLDGVRDAHLIPREFIDLSK</sequence>
<accession>A0A4V6MYT4</accession>
<keyword evidence="6 7" id="KW-0472">Membrane</keyword>
<evidence type="ECO:0000256" key="7">
    <source>
        <dbReference type="SAM" id="Phobius"/>
    </source>
</evidence>
<evidence type="ECO:0000256" key="4">
    <source>
        <dbReference type="ARBA" id="ARBA00022692"/>
    </source>
</evidence>
<keyword evidence="5 7" id="KW-1133">Transmembrane helix</keyword>
<dbReference type="AlphaFoldDB" id="A0A4V6MYT4"/>
<dbReference type="Pfam" id="PF04239">
    <property type="entry name" value="DUF421"/>
    <property type="match status" value="1"/>
</dbReference>
<dbReference type="InterPro" id="IPR023090">
    <property type="entry name" value="UPF0702_alpha/beta_dom_sf"/>
</dbReference>
<dbReference type="GO" id="GO:0005886">
    <property type="term" value="C:plasma membrane"/>
    <property type="evidence" value="ECO:0007669"/>
    <property type="project" value="UniProtKB-SubCell"/>
</dbReference>
<dbReference type="Proteomes" id="UP000293036">
    <property type="component" value="Unassembled WGS sequence"/>
</dbReference>
<dbReference type="Gene3D" id="3.30.240.20">
    <property type="entry name" value="bsu07140 like domains"/>
    <property type="match status" value="1"/>
</dbReference>
<feature type="domain" description="YetF C-terminal" evidence="8">
    <location>
        <begin position="100"/>
        <end position="164"/>
    </location>
</feature>
<dbReference type="OrthoDB" id="3266405at2"/>
<keyword evidence="4 7" id="KW-0812">Transmembrane</keyword>
<dbReference type="InterPro" id="IPR007353">
    <property type="entry name" value="DUF421"/>
</dbReference>
<comment type="subcellular location">
    <subcellularLocation>
        <location evidence="1">Cell membrane</location>
        <topology evidence="1">Multi-pass membrane protein</topology>
    </subcellularLocation>
</comment>
<feature type="transmembrane region" description="Helical" evidence="7">
    <location>
        <begin position="12"/>
        <end position="36"/>
    </location>
</feature>
<evidence type="ECO:0000313" key="10">
    <source>
        <dbReference type="Proteomes" id="UP000293036"/>
    </source>
</evidence>
<proteinExistence type="inferred from homology"/>
<evidence type="ECO:0000256" key="5">
    <source>
        <dbReference type="ARBA" id="ARBA00022989"/>
    </source>
</evidence>
<dbReference type="PANTHER" id="PTHR34582:SF6">
    <property type="entry name" value="UPF0702 TRANSMEMBRANE PROTEIN YCAP"/>
    <property type="match status" value="1"/>
</dbReference>
<name>A0A4V6MYT4_9ACTO</name>
<comment type="caution">
    <text evidence="9">The sequence shown here is derived from an EMBL/GenBank/DDBJ whole genome shotgun (WGS) entry which is preliminary data.</text>
</comment>
<feature type="transmembrane region" description="Helical" evidence="7">
    <location>
        <begin position="73"/>
        <end position="94"/>
    </location>
</feature>
<evidence type="ECO:0000256" key="3">
    <source>
        <dbReference type="ARBA" id="ARBA00022475"/>
    </source>
</evidence>
<evidence type="ECO:0000256" key="2">
    <source>
        <dbReference type="ARBA" id="ARBA00006448"/>
    </source>
</evidence>
<dbReference type="RefSeq" id="WP_131279669.1">
    <property type="nucleotide sequence ID" value="NZ_JBHSLR010000009.1"/>
</dbReference>
<keyword evidence="3" id="KW-1003">Cell membrane</keyword>
<dbReference type="PANTHER" id="PTHR34582">
    <property type="entry name" value="UPF0702 TRANSMEMBRANE PROTEIN YCAP"/>
    <property type="match status" value="1"/>
</dbReference>
<evidence type="ECO:0000256" key="1">
    <source>
        <dbReference type="ARBA" id="ARBA00004651"/>
    </source>
</evidence>
<feature type="transmembrane region" description="Helical" evidence="7">
    <location>
        <begin position="43"/>
        <end position="67"/>
    </location>
</feature>
<organism evidence="9 10">
    <name type="scientific">Arcanobacterium bovis</name>
    <dbReference type="NCBI Taxonomy" id="2529275"/>
    <lineage>
        <taxon>Bacteria</taxon>
        <taxon>Bacillati</taxon>
        <taxon>Actinomycetota</taxon>
        <taxon>Actinomycetes</taxon>
        <taxon>Actinomycetales</taxon>
        <taxon>Actinomycetaceae</taxon>
        <taxon>Arcanobacterium</taxon>
    </lineage>
</organism>
<evidence type="ECO:0000259" key="8">
    <source>
        <dbReference type="Pfam" id="PF04239"/>
    </source>
</evidence>
<evidence type="ECO:0000256" key="6">
    <source>
        <dbReference type="ARBA" id="ARBA00023136"/>
    </source>
</evidence>
<comment type="similarity">
    <text evidence="2">Belongs to the UPF0702 family.</text>
</comment>
<dbReference type="EMBL" id="SJDT01000002">
    <property type="protein sequence ID" value="TBW22729.1"/>
    <property type="molecule type" value="Genomic_DNA"/>
</dbReference>
<reference evidence="9 10" key="1">
    <citation type="submission" date="2019-02" db="EMBL/GenBank/DDBJ databases">
        <title>Arcanobacterium bovis sp. nov., isolated from the milk of a cow with mastitis.</title>
        <authorList>
            <person name="Sammra O."/>
            <person name="Foster G."/>
            <person name="Hassan A."/>
            <person name="Alssahen M."/>
            <person name="Laemmler C."/>
            <person name="Borowiak M."/>
            <person name="Malorny B."/>
            <person name="Abdulmawjood A."/>
        </authorList>
    </citation>
    <scope>NUCLEOTIDE SEQUENCE [LARGE SCALE GENOMIC DNA]</scope>
    <source>
        <strain evidence="9 10">C605018/01/1</strain>
    </source>
</reference>